<dbReference type="PANTHER" id="PTHR10762:SF1">
    <property type="entry name" value="2-(3-AMINO-3-CARBOXYPROPYL)HISTIDINE SYNTHASE SUBUNIT 1"/>
    <property type="match status" value="1"/>
</dbReference>
<keyword evidence="8 10" id="KW-0411">Iron-sulfur</keyword>
<dbReference type="InterPro" id="IPR035435">
    <property type="entry name" value="DPH1/DPH2_euk_archaea"/>
</dbReference>
<accession>A0A7C5QCG5</accession>
<dbReference type="SFLD" id="SFLDS00032">
    <property type="entry name" value="Radical_SAM_3-amino-3-carboxyp"/>
    <property type="match status" value="1"/>
</dbReference>
<dbReference type="InterPro" id="IPR042264">
    <property type="entry name" value="DPH1/DPH2_2"/>
</dbReference>
<evidence type="ECO:0000256" key="9">
    <source>
        <dbReference type="ARBA" id="ARBA00048403"/>
    </source>
</evidence>
<comment type="catalytic activity">
    <reaction evidence="9 10">
        <text>L-histidyl-[translation elongation factor 2] + S-adenosyl-L-methionine = 2-[(3S)-amino-3-carboxypropyl]-L-histidyl-[translation elongation factor 2] + S-methyl-5'-thioadenosine + H(+)</text>
        <dbReference type="Rhea" id="RHEA:36783"/>
        <dbReference type="Rhea" id="RHEA-COMP:9748"/>
        <dbReference type="Rhea" id="RHEA-COMP:9749"/>
        <dbReference type="ChEBI" id="CHEBI:15378"/>
        <dbReference type="ChEBI" id="CHEBI:17509"/>
        <dbReference type="ChEBI" id="CHEBI:29979"/>
        <dbReference type="ChEBI" id="CHEBI:59789"/>
        <dbReference type="ChEBI" id="CHEBI:73995"/>
        <dbReference type="EC" id="2.5.1.108"/>
    </reaction>
</comment>
<dbReference type="GO" id="GO:0051539">
    <property type="term" value="F:4 iron, 4 sulfur cluster binding"/>
    <property type="evidence" value="ECO:0007669"/>
    <property type="project" value="UniProtKB-UniRule"/>
</dbReference>
<dbReference type="UniPathway" id="UPA00559"/>
<dbReference type="NCBIfam" id="TIGR00322">
    <property type="entry name" value="diphth2_R"/>
    <property type="match status" value="1"/>
</dbReference>
<reference evidence="11" key="1">
    <citation type="journal article" date="2020" name="mSystems">
        <title>Genome- and Community-Level Interaction Insights into Carbon Utilization and Element Cycling Functions of Hydrothermarchaeota in Hydrothermal Sediment.</title>
        <authorList>
            <person name="Zhou Z."/>
            <person name="Liu Y."/>
            <person name="Xu W."/>
            <person name="Pan J."/>
            <person name="Luo Z.H."/>
            <person name="Li M."/>
        </authorList>
    </citation>
    <scope>NUCLEOTIDE SEQUENCE [LARGE SCALE GENOMIC DNA]</scope>
    <source>
        <strain evidence="11">SpSt-1056</strain>
    </source>
</reference>
<evidence type="ECO:0000256" key="8">
    <source>
        <dbReference type="ARBA" id="ARBA00023014"/>
    </source>
</evidence>
<comment type="cofactor">
    <cofactor evidence="1 10">
        <name>[4Fe-4S] cluster</name>
        <dbReference type="ChEBI" id="CHEBI:49883"/>
    </cofactor>
</comment>
<evidence type="ECO:0000256" key="6">
    <source>
        <dbReference type="ARBA" id="ARBA00022723"/>
    </source>
</evidence>
<sequence length="367" mass="40458">MLVQRKGRMVVIEGCSVDIDHAVNSLRRLGASRVLVQSPLGLRKIAARVGQILAEKGFDVAFSSSNCWGGCDIAYHEAAAMGADALIHLGHTPFLKKDRTQTIYLECRYAEDGALKSLVPEITETVKGFASVGVGSSVQWLDCLKVVVEELRRVGLKVLTAKPSMHAVETAQVLGCDVSALKTLENSVETYLVVGSVFHALGIALLTSKPCFAADPHTQKVKNLWEMRERILRQRHYNIERFKKCQNVAVLVSVKPGQKKLGLARRINSMLKNYGKNSCILAADEITPSTILENTFEAFVNTACPRLSIEDQSQFSKPVILPAEAMVAMNALSWEEVVDEGLLMYPWGWTGGQAADKFWRPLRMVTT</sequence>
<comment type="pathway">
    <text evidence="2 10">Protein modification; peptidyl-diphthamide biosynthesis.</text>
</comment>
<protein>
    <recommendedName>
        <fullName evidence="3 10">2-(3-amino-3-carboxypropyl)histidine synthase</fullName>
        <ecNumber evidence="3 10">2.5.1.108</ecNumber>
    </recommendedName>
</protein>
<name>A0A7C5QCG5_CALS0</name>
<evidence type="ECO:0000256" key="1">
    <source>
        <dbReference type="ARBA" id="ARBA00001966"/>
    </source>
</evidence>
<keyword evidence="5 10" id="KW-0949">S-adenosyl-L-methionine</keyword>
<gene>
    <name evidence="11" type="primary">dph2</name>
    <name evidence="11" type="ORF">ENM11_01550</name>
</gene>
<keyword evidence="4 10" id="KW-0808">Transferase</keyword>
<evidence type="ECO:0000256" key="7">
    <source>
        <dbReference type="ARBA" id="ARBA00023004"/>
    </source>
</evidence>
<organism evidence="11">
    <name type="scientific">Caldiarchaeum subterraneum</name>
    <dbReference type="NCBI Taxonomy" id="311458"/>
    <lineage>
        <taxon>Archaea</taxon>
        <taxon>Nitrososphaerota</taxon>
        <taxon>Candidatus Caldarchaeales</taxon>
        <taxon>Candidatus Caldarchaeaceae</taxon>
        <taxon>Candidatus Caldarchaeum</taxon>
    </lineage>
</organism>
<dbReference type="Pfam" id="PF01866">
    <property type="entry name" value="Diphthamide_syn"/>
    <property type="match status" value="1"/>
</dbReference>
<comment type="caution">
    <text evidence="11">The sequence shown here is derived from an EMBL/GenBank/DDBJ whole genome shotgun (WGS) entry which is preliminary data.</text>
</comment>
<dbReference type="InterPro" id="IPR016435">
    <property type="entry name" value="DPH1/DPH2"/>
</dbReference>
<dbReference type="Gene3D" id="3.40.50.11860">
    <property type="entry name" value="Diphthamide synthesis DPH1/DPH2 domain 3"/>
    <property type="match status" value="1"/>
</dbReference>
<evidence type="ECO:0000256" key="10">
    <source>
        <dbReference type="PIRNR" id="PIRNR004967"/>
    </source>
</evidence>
<evidence type="ECO:0000256" key="5">
    <source>
        <dbReference type="ARBA" id="ARBA00022691"/>
    </source>
</evidence>
<dbReference type="GO" id="GO:0017183">
    <property type="term" value="P:protein histidyl modification to diphthamide"/>
    <property type="evidence" value="ECO:0007669"/>
    <property type="project" value="UniProtKB-UniRule"/>
</dbReference>
<dbReference type="InterPro" id="IPR022428">
    <property type="entry name" value="Dph2_arc"/>
</dbReference>
<evidence type="ECO:0000313" key="11">
    <source>
        <dbReference type="EMBL" id="HHK67828.1"/>
    </source>
</evidence>
<keyword evidence="10" id="KW-0004">4Fe-4S</keyword>
<comment type="similarity">
    <text evidence="10">Belongs to the DPH1/DPH2 family.</text>
</comment>
<evidence type="ECO:0000256" key="2">
    <source>
        <dbReference type="ARBA" id="ARBA00005156"/>
    </source>
</evidence>
<dbReference type="EC" id="2.5.1.108" evidence="3 10"/>
<dbReference type="GO" id="GO:0090560">
    <property type="term" value="F:2-(3-amino-3-carboxypropyl)histidine synthase activity"/>
    <property type="evidence" value="ECO:0007669"/>
    <property type="project" value="UniProtKB-UniRule"/>
</dbReference>
<evidence type="ECO:0000256" key="4">
    <source>
        <dbReference type="ARBA" id="ARBA00022679"/>
    </source>
</evidence>
<dbReference type="Gene3D" id="3.40.50.11850">
    <property type="entry name" value="Diphthamide synthesis DPH1/DPH2 domain 2"/>
    <property type="match status" value="1"/>
</dbReference>
<dbReference type="Gene3D" id="3.40.50.11840">
    <property type="entry name" value="Diphthamide synthesis DPH1/DPH2 domain 1"/>
    <property type="match status" value="1"/>
</dbReference>
<evidence type="ECO:0000256" key="3">
    <source>
        <dbReference type="ARBA" id="ARBA00012221"/>
    </source>
</evidence>
<dbReference type="GO" id="GO:0046872">
    <property type="term" value="F:metal ion binding"/>
    <property type="evidence" value="ECO:0007669"/>
    <property type="project" value="UniProtKB-KW"/>
</dbReference>
<dbReference type="EMBL" id="DRWN01000013">
    <property type="protein sequence ID" value="HHK67828.1"/>
    <property type="molecule type" value="Genomic_DNA"/>
</dbReference>
<dbReference type="PIRSF" id="PIRSF004967">
    <property type="entry name" value="DPH1"/>
    <property type="match status" value="1"/>
</dbReference>
<comment type="function">
    <text evidence="10">Catalyzes the first step of diphthamide biosynthesis, i.e. the transfer of the 3-amino-3-carboxypropyl group from S-adenosyl-L-methionine (SAM) to the C2 position of the imidazole ring of the target histidine residue in translation elongation factor 2 (EF-2).</text>
</comment>
<dbReference type="NCBIfam" id="TIGR03682">
    <property type="entry name" value="arCOG04112"/>
    <property type="match status" value="1"/>
</dbReference>
<proteinExistence type="inferred from homology"/>
<dbReference type="InterPro" id="IPR042265">
    <property type="entry name" value="DPH1/DPH2_3"/>
</dbReference>
<dbReference type="InterPro" id="IPR042263">
    <property type="entry name" value="DPH1/DPH2_1"/>
</dbReference>
<keyword evidence="7 10" id="KW-0408">Iron</keyword>
<keyword evidence="6 10" id="KW-0479">Metal-binding</keyword>
<dbReference type="AlphaFoldDB" id="A0A7C5QCG5"/>
<dbReference type="PANTHER" id="PTHR10762">
    <property type="entry name" value="DIPHTHAMIDE BIOSYNTHESIS PROTEIN"/>
    <property type="match status" value="1"/>
</dbReference>